<feature type="chain" id="PRO_5004169903" description="Lipoprotein" evidence="1">
    <location>
        <begin position="31"/>
        <end position="231"/>
    </location>
</feature>
<sequence length="231" mass="26536">MSDLLGYTPRMQRISLSLMALACALVPAAAAENQIWTAAGVSVEPFANKAIDLDLDADLRYQPDGDLDTIEFKPGIGYRINDRFKVSGGYLWGSTRQQGPDRIEHRLWQQVSYDFTEAWSLEFDGRTRLEQRRREGWDDTGLRLRQEFGVKRPLEGTPFELSLSTDLYFELNDTDWGQSDGFTEARTEAKIEWDASETVSWDFGYLNQFEYERNGPDETNHHIMIGVSKDF</sequence>
<dbReference type="KEGG" id="hne:HNE_0961"/>
<dbReference type="Pfam" id="PF10677">
    <property type="entry name" value="DUF2490"/>
    <property type="match status" value="1"/>
</dbReference>
<dbReference type="SUPFAM" id="SSF56935">
    <property type="entry name" value="Porins"/>
    <property type="match status" value="1"/>
</dbReference>
<dbReference type="HOGENOM" id="CLU_089264_1_0_5"/>
<proteinExistence type="predicted"/>
<keyword evidence="1" id="KW-0732">Signal</keyword>
<evidence type="ECO:0000256" key="1">
    <source>
        <dbReference type="SAM" id="SignalP"/>
    </source>
</evidence>
<organism evidence="2 3">
    <name type="scientific">Hyphomonas neptunium (strain ATCC 15444)</name>
    <dbReference type="NCBI Taxonomy" id="228405"/>
    <lineage>
        <taxon>Bacteria</taxon>
        <taxon>Pseudomonadati</taxon>
        <taxon>Pseudomonadota</taxon>
        <taxon>Alphaproteobacteria</taxon>
        <taxon>Hyphomonadales</taxon>
        <taxon>Hyphomonadaceae</taxon>
        <taxon>Hyphomonas</taxon>
    </lineage>
</organism>
<accession>Q0C3K6</accession>
<dbReference type="AlphaFoldDB" id="Q0C3K6"/>
<evidence type="ECO:0000313" key="2">
    <source>
        <dbReference type="EMBL" id="ABI75531.1"/>
    </source>
</evidence>
<dbReference type="Proteomes" id="UP000001959">
    <property type="component" value="Chromosome"/>
</dbReference>
<keyword evidence="3" id="KW-1185">Reference proteome</keyword>
<dbReference type="eggNOG" id="ENOG5032VR7">
    <property type="taxonomic scope" value="Bacteria"/>
</dbReference>
<name>Q0C3K6_HYPNA</name>
<gene>
    <name evidence="2" type="ordered locus">HNE_0961</name>
</gene>
<evidence type="ECO:0000313" key="3">
    <source>
        <dbReference type="Proteomes" id="UP000001959"/>
    </source>
</evidence>
<reference evidence="2 3" key="1">
    <citation type="journal article" date="2006" name="J. Bacteriol.">
        <title>Comparative genomic evidence for a close relationship between the dimorphic prosthecate bacteria Hyphomonas neptunium and Caulobacter crescentus.</title>
        <authorList>
            <person name="Badger J.H."/>
            <person name="Hoover T.R."/>
            <person name="Brun Y.V."/>
            <person name="Weiner R.M."/>
            <person name="Laub M.T."/>
            <person name="Alexandre G."/>
            <person name="Mrazek J."/>
            <person name="Ren Q."/>
            <person name="Paulsen I.T."/>
            <person name="Nelson K.E."/>
            <person name="Khouri H.M."/>
            <person name="Radune D."/>
            <person name="Sosa J."/>
            <person name="Dodson R.J."/>
            <person name="Sullivan S.A."/>
            <person name="Rosovitz M.J."/>
            <person name="Madupu R."/>
            <person name="Brinkac L.M."/>
            <person name="Durkin A.S."/>
            <person name="Daugherty S.C."/>
            <person name="Kothari S.P."/>
            <person name="Giglio M.G."/>
            <person name="Zhou L."/>
            <person name="Haft D.H."/>
            <person name="Selengut J.D."/>
            <person name="Davidsen T.M."/>
            <person name="Yang Q."/>
            <person name="Zafar N."/>
            <person name="Ward N.L."/>
        </authorList>
    </citation>
    <scope>NUCLEOTIDE SEQUENCE [LARGE SCALE GENOMIC DNA]</scope>
    <source>
        <strain evidence="2 3">ATCC 15444</strain>
    </source>
</reference>
<feature type="signal peptide" evidence="1">
    <location>
        <begin position="1"/>
        <end position="30"/>
    </location>
</feature>
<dbReference type="EMBL" id="CP000158">
    <property type="protein sequence ID" value="ABI75531.1"/>
    <property type="molecule type" value="Genomic_DNA"/>
</dbReference>
<protein>
    <recommendedName>
        <fullName evidence="4">Lipoprotein</fullName>
    </recommendedName>
</protein>
<dbReference type="STRING" id="228405.HNE_0961"/>
<dbReference type="InterPro" id="IPR019619">
    <property type="entry name" value="DUF2490"/>
</dbReference>
<evidence type="ECO:0008006" key="4">
    <source>
        <dbReference type="Google" id="ProtNLM"/>
    </source>
</evidence>